<evidence type="ECO:0000256" key="6">
    <source>
        <dbReference type="ARBA" id="ARBA00023136"/>
    </source>
</evidence>
<keyword evidence="4" id="KW-0735">Signal-anchor</keyword>
<dbReference type="PANTHER" id="PTHR32285">
    <property type="entry name" value="PROTEIN TRICHOME BIREFRINGENCE-LIKE 9-RELATED"/>
    <property type="match status" value="1"/>
</dbReference>
<dbReference type="PANTHER" id="PTHR32285:SF71">
    <property type="entry name" value="PROTEIN TRICHOME BIREFRINGENCE-LIKE 39"/>
    <property type="match status" value="1"/>
</dbReference>
<evidence type="ECO:0000256" key="4">
    <source>
        <dbReference type="ARBA" id="ARBA00022968"/>
    </source>
</evidence>
<dbReference type="GO" id="GO:0005794">
    <property type="term" value="C:Golgi apparatus"/>
    <property type="evidence" value="ECO:0007669"/>
    <property type="project" value="TreeGrafter"/>
</dbReference>
<organism evidence="9 10">
    <name type="scientific">Artemisia annua</name>
    <name type="common">Sweet wormwood</name>
    <dbReference type="NCBI Taxonomy" id="35608"/>
    <lineage>
        <taxon>Eukaryota</taxon>
        <taxon>Viridiplantae</taxon>
        <taxon>Streptophyta</taxon>
        <taxon>Embryophyta</taxon>
        <taxon>Tracheophyta</taxon>
        <taxon>Spermatophyta</taxon>
        <taxon>Magnoliopsida</taxon>
        <taxon>eudicotyledons</taxon>
        <taxon>Gunneridae</taxon>
        <taxon>Pentapetalae</taxon>
        <taxon>asterids</taxon>
        <taxon>campanulids</taxon>
        <taxon>Asterales</taxon>
        <taxon>Asteraceae</taxon>
        <taxon>Asteroideae</taxon>
        <taxon>Anthemideae</taxon>
        <taxon>Artemisiinae</taxon>
        <taxon>Artemisia</taxon>
    </lineage>
</organism>
<dbReference type="OrthoDB" id="630188at2759"/>
<evidence type="ECO:0000313" key="10">
    <source>
        <dbReference type="Proteomes" id="UP000245207"/>
    </source>
</evidence>
<sequence>MRYKYFVLLYLVKNPLYQYKNSLSTLASPLFPNYKYRDKLVLVLTTPQHWIKTQEMGSLLTSSLLYLSLFLSFFFYKINASTSSFLNSSKAASCNPFKGKWVYDQSYPLYNPATCPFMDPQFDCVKYGRPDKSYLKYRWQPFGCNLPRFNGAQFLRKYRGKKIMFVGDSLSYNMWISLSCMIHSWVPNARYTIVKTGGSILTDLTFLDYGLKLSVYRTTTLVDIVNEREGRVLKLDSIRQGNYWKGMDVLIFNSWHWWIHTGRDQPWDYMREGGKLYKDMNRYVAYYKGMTTWSRWVNRFVDPSKTKVFFQGVSPVHYEGKDWNQPTKSCKSETQPFFGLRYPGGTPMASVVLNKVMSRLKKPVYLLDITTLSQYRKDAHPQTYSGNHIGLDCSHWCLPGLPDTWNILLNSALG</sequence>
<evidence type="ECO:0000256" key="5">
    <source>
        <dbReference type="ARBA" id="ARBA00022989"/>
    </source>
</evidence>
<dbReference type="GO" id="GO:0016413">
    <property type="term" value="F:O-acetyltransferase activity"/>
    <property type="evidence" value="ECO:0007669"/>
    <property type="project" value="InterPro"/>
</dbReference>
<comment type="caution">
    <text evidence="9">The sequence shown here is derived from an EMBL/GenBank/DDBJ whole genome shotgun (WGS) entry which is preliminary data.</text>
</comment>
<dbReference type="GO" id="GO:0016020">
    <property type="term" value="C:membrane"/>
    <property type="evidence" value="ECO:0007669"/>
    <property type="project" value="UniProtKB-SubCell"/>
</dbReference>
<comment type="subcellular location">
    <subcellularLocation>
        <location evidence="1">Membrane</location>
        <topology evidence="1">Single-pass membrane protein</topology>
    </subcellularLocation>
</comment>
<evidence type="ECO:0000256" key="2">
    <source>
        <dbReference type="ARBA" id="ARBA00007727"/>
    </source>
</evidence>
<evidence type="ECO:0000256" key="3">
    <source>
        <dbReference type="ARBA" id="ARBA00022692"/>
    </source>
</evidence>
<dbReference type="Pfam" id="PF14416">
    <property type="entry name" value="PMR5N"/>
    <property type="match status" value="1"/>
</dbReference>
<feature type="domain" description="Trichome birefringence-like C-terminal" evidence="7">
    <location>
        <begin position="146"/>
        <end position="410"/>
    </location>
</feature>
<evidence type="ECO:0000313" key="9">
    <source>
        <dbReference type="EMBL" id="PWA45989.1"/>
    </source>
</evidence>
<evidence type="ECO:0000259" key="7">
    <source>
        <dbReference type="Pfam" id="PF13839"/>
    </source>
</evidence>
<reference evidence="9 10" key="1">
    <citation type="journal article" date="2018" name="Mol. Plant">
        <title>The genome of Artemisia annua provides insight into the evolution of Asteraceae family and artemisinin biosynthesis.</title>
        <authorList>
            <person name="Shen Q."/>
            <person name="Zhang L."/>
            <person name="Liao Z."/>
            <person name="Wang S."/>
            <person name="Yan T."/>
            <person name="Shi P."/>
            <person name="Liu M."/>
            <person name="Fu X."/>
            <person name="Pan Q."/>
            <person name="Wang Y."/>
            <person name="Lv Z."/>
            <person name="Lu X."/>
            <person name="Zhang F."/>
            <person name="Jiang W."/>
            <person name="Ma Y."/>
            <person name="Chen M."/>
            <person name="Hao X."/>
            <person name="Li L."/>
            <person name="Tang Y."/>
            <person name="Lv G."/>
            <person name="Zhou Y."/>
            <person name="Sun X."/>
            <person name="Brodelius P.E."/>
            <person name="Rose J.K.C."/>
            <person name="Tang K."/>
        </authorList>
    </citation>
    <scope>NUCLEOTIDE SEQUENCE [LARGE SCALE GENOMIC DNA]</scope>
    <source>
        <strain evidence="10">cv. Huhao1</strain>
        <tissue evidence="9">Leaf</tissue>
    </source>
</reference>
<dbReference type="InterPro" id="IPR029962">
    <property type="entry name" value="TBL"/>
</dbReference>
<keyword evidence="10" id="KW-1185">Reference proteome</keyword>
<dbReference type="InterPro" id="IPR025846">
    <property type="entry name" value="TBL_N"/>
</dbReference>
<dbReference type="AlphaFoldDB" id="A0A2U1LAG9"/>
<proteinExistence type="inferred from homology"/>
<gene>
    <name evidence="9" type="ORF">CTI12_AA513020</name>
</gene>
<accession>A0A2U1LAG9</accession>
<name>A0A2U1LAG9_ARTAN</name>
<feature type="domain" description="Trichome birefringence-like N-terminal" evidence="8">
    <location>
        <begin position="93"/>
        <end position="145"/>
    </location>
</feature>
<keyword evidence="6" id="KW-0472">Membrane</keyword>
<evidence type="ECO:0000256" key="1">
    <source>
        <dbReference type="ARBA" id="ARBA00004167"/>
    </source>
</evidence>
<comment type="similarity">
    <text evidence="2">Belongs to the PC-esterase family. TBL subfamily.</text>
</comment>
<evidence type="ECO:0000259" key="8">
    <source>
        <dbReference type="Pfam" id="PF14416"/>
    </source>
</evidence>
<dbReference type="InterPro" id="IPR026057">
    <property type="entry name" value="TBL_C"/>
</dbReference>
<dbReference type="EMBL" id="PKPP01010507">
    <property type="protein sequence ID" value="PWA45989.1"/>
    <property type="molecule type" value="Genomic_DNA"/>
</dbReference>
<keyword evidence="5" id="KW-1133">Transmembrane helix</keyword>
<dbReference type="Pfam" id="PF13839">
    <property type="entry name" value="PC-Esterase"/>
    <property type="match status" value="1"/>
</dbReference>
<protein>
    <submittedName>
        <fullName evidence="9">TRICHOME BIREFRINGENCE-LIKE 39</fullName>
    </submittedName>
</protein>
<keyword evidence="3" id="KW-0812">Transmembrane</keyword>
<dbReference type="Proteomes" id="UP000245207">
    <property type="component" value="Unassembled WGS sequence"/>
</dbReference>